<proteinExistence type="predicted"/>
<accession>A0A6N7Z657</accession>
<dbReference type="EMBL" id="WMBA01000017">
    <property type="protein sequence ID" value="MTD54986.1"/>
    <property type="molecule type" value="Genomic_DNA"/>
</dbReference>
<keyword evidence="3" id="KW-1185">Reference proteome</keyword>
<reference evidence="2 3" key="1">
    <citation type="submission" date="2019-11" db="EMBL/GenBank/DDBJ databases">
        <title>Draft genome of Amycolatopsis RM579.</title>
        <authorList>
            <person name="Duangmal K."/>
            <person name="Mingma R."/>
        </authorList>
    </citation>
    <scope>NUCLEOTIDE SEQUENCE [LARGE SCALE GENOMIC DNA]</scope>
    <source>
        <strain evidence="2 3">RM579</strain>
    </source>
</reference>
<organism evidence="2 3">
    <name type="scientific">Amycolatopsis pithecellobii</name>
    <dbReference type="NCBI Taxonomy" id="664692"/>
    <lineage>
        <taxon>Bacteria</taxon>
        <taxon>Bacillati</taxon>
        <taxon>Actinomycetota</taxon>
        <taxon>Actinomycetes</taxon>
        <taxon>Pseudonocardiales</taxon>
        <taxon>Pseudonocardiaceae</taxon>
        <taxon>Amycolatopsis</taxon>
    </lineage>
</organism>
<dbReference type="AlphaFoldDB" id="A0A6N7Z657"/>
<dbReference type="RefSeq" id="WP_312867903.1">
    <property type="nucleotide sequence ID" value="NZ_WMBA01000017.1"/>
</dbReference>
<comment type="caution">
    <text evidence="2">The sequence shown here is derived from an EMBL/GenBank/DDBJ whole genome shotgun (WGS) entry which is preliminary data.</text>
</comment>
<dbReference type="Proteomes" id="UP000440096">
    <property type="component" value="Unassembled WGS sequence"/>
</dbReference>
<evidence type="ECO:0000313" key="3">
    <source>
        <dbReference type="Proteomes" id="UP000440096"/>
    </source>
</evidence>
<name>A0A6N7Z657_9PSEU</name>
<sequence>MDVPASGGEDSRQWSWSPRGALTDPETDRSLRALRAKWRTASLAAGWRFPSDWALPEVDAVCAAAIRGGGTEIPLAGLARARAATGAGLAEVLNDLAAFCAVLDDPAAEDGFVSPDVDAIPARLLRVTALAWADVAMDQLAHLEVVDSLTGLPTAAYLRTRLREIYRQAQLAGRSVSEDHTLLVVNLDLSTLAGWQRVTGTILFGEALRAVLDGGETVASLGPSTLVAVLPKDGQITSKAIGLRRALHERLSVDDQLDDLGGPRIRLVRLPSSHEAACELLYRLART</sequence>
<protein>
    <submittedName>
        <fullName evidence="2">GGDEF domain-containing protein</fullName>
    </submittedName>
</protein>
<evidence type="ECO:0000256" key="1">
    <source>
        <dbReference type="SAM" id="MobiDB-lite"/>
    </source>
</evidence>
<gene>
    <name evidence="2" type="ORF">GKO32_13500</name>
</gene>
<feature type="region of interest" description="Disordered" evidence="1">
    <location>
        <begin position="1"/>
        <end position="22"/>
    </location>
</feature>
<evidence type="ECO:0000313" key="2">
    <source>
        <dbReference type="EMBL" id="MTD54986.1"/>
    </source>
</evidence>